<reference evidence="2 3" key="1">
    <citation type="submission" date="2020-10" db="EMBL/GenBank/DDBJ databases">
        <title>Phylogeny of dyella-like bacteria.</title>
        <authorList>
            <person name="Fu J."/>
        </authorList>
    </citation>
    <scope>NUCLEOTIDE SEQUENCE [LARGE SCALE GENOMIC DNA]</scope>
    <source>
        <strain evidence="2 3">Gsoil3046</strain>
    </source>
</reference>
<proteinExistence type="predicted"/>
<dbReference type="EMBL" id="JADIKM010000006">
    <property type="protein sequence ID" value="MFK2905753.1"/>
    <property type="molecule type" value="Genomic_DNA"/>
</dbReference>
<dbReference type="Pfam" id="PF13692">
    <property type="entry name" value="Glyco_trans_1_4"/>
    <property type="match status" value="1"/>
</dbReference>
<dbReference type="SUPFAM" id="SSF53756">
    <property type="entry name" value="UDP-Glycosyltransferase/glycogen phosphorylase"/>
    <property type="match status" value="1"/>
</dbReference>
<evidence type="ECO:0000313" key="3">
    <source>
        <dbReference type="Proteomes" id="UP001620460"/>
    </source>
</evidence>
<accession>A0ABW8JY21</accession>
<organism evidence="2 3">
    <name type="scientific">Dyella ginsengisoli</name>
    <dbReference type="NCBI Taxonomy" id="363848"/>
    <lineage>
        <taxon>Bacteria</taxon>
        <taxon>Pseudomonadati</taxon>
        <taxon>Pseudomonadota</taxon>
        <taxon>Gammaproteobacteria</taxon>
        <taxon>Lysobacterales</taxon>
        <taxon>Rhodanobacteraceae</taxon>
        <taxon>Dyella</taxon>
    </lineage>
</organism>
<name>A0ABW8JY21_9GAMM</name>
<comment type="caution">
    <text evidence="2">The sequence shown here is derived from an EMBL/GenBank/DDBJ whole genome shotgun (WGS) entry which is preliminary data.</text>
</comment>
<dbReference type="Pfam" id="PF13439">
    <property type="entry name" value="Glyco_transf_4"/>
    <property type="match status" value="1"/>
</dbReference>
<dbReference type="Proteomes" id="UP001620460">
    <property type="component" value="Unassembled WGS sequence"/>
</dbReference>
<dbReference type="PANTHER" id="PTHR45947:SF3">
    <property type="entry name" value="SULFOQUINOVOSYL TRANSFERASE SQD2"/>
    <property type="match status" value="1"/>
</dbReference>
<keyword evidence="3" id="KW-1185">Reference proteome</keyword>
<dbReference type="Gene3D" id="3.40.50.2000">
    <property type="entry name" value="Glycogen Phosphorylase B"/>
    <property type="match status" value="2"/>
</dbReference>
<dbReference type="RefSeq" id="WP_404635469.1">
    <property type="nucleotide sequence ID" value="NZ_JADIKM010000006.1"/>
</dbReference>
<dbReference type="PANTHER" id="PTHR45947">
    <property type="entry name" value="SULFOQUINOVOSYL TRANSFERASE SQD2"/>
    <property type="match status" value="1"/>
</dbReference>
<dbReference type="InterPro" id="IPR050194">
    <property type="entry name" value="Glycosyltransferase_grp1"/>
</dbReference>
<protein>
    <submittedName>
        <fullName evidence="2">Glycosyltransferase family 4 protein</fullName>
    </submittedName>
</protein>
<dbReference type="CDD" id="cd03801">
    <property type="entry name" value="GT4_PimA-like"/>
    <property type="match status" value="1"/>
</dbReference>
<dbReference type="InterPro" id="IPR028098">
    <property type="entry name" value="Glyco_trans_4-like_N"/>
</dbReference>
<gene>
    <name evidence="2" type="ORF">ISP17_17475</name>
</gene>
<sequence>MKFLFVGTHPENTGAATHFVALAQGLVANGHEVDAVLCPDSLIWHGLAYSGVRRHAGRFRNALDPRGYAAVRRVIRDAQPDWLVGNFGKEYWPLVLLGRTHGIPVALFRHRTPAMKRFSAFFLPRLAQRFFAVSRHARDAYLAKGVPPHAVQVLYNPVNTALFRPDPARGRAVRSSLGIPQDAVVLGYAGRMHGGKGIFPLLEAAQQAMRAEPRLHCLWVGDGPDAAALRAAASTMPDTAARHHFTGWSDDTTGYFSSFSMLAFPSVATETFGRVSIEAQACGIPVLASDIGGVPESLSPGETGRLLPPGNVPAWRNAILDLCDERTRDHMSQHARSFVQQHFSTDVIAAQFVAQLDAAAHRADSPAVSRIDSPAR</sequence>
<evidence type="ECO:0000313" key="2">
    <source>
        <dbReference type="EMBL" id="MFK2905753.1"/>
    </source>
</evidence>
<feature type="domain" description="Glycosyltransferase subfamily 4-like N-terminal" evidence="1">
    <location>
        <begin position="14"/>
        <end position="161"/>
    </location>
</feature>
<evidence type="ECO:0000259" key="1">
    <source>
        <dbReference type="Pfam" id="PF13439"/>
    </source>
</evidence>